<dbReference type="RefSeq" id="WP_146531746.1">
    <property type="nucleotide sequence ID" value="NZ_SJPV01000048.1"/>
</dbReference>
<sequence length="573" mass="61631">MTLRTATVAETHSHRRHALIVLFLFLIAVVMMSFCLPSQSQGPAKVKVIPMNPKFEDDAIVKKMDRAAGQLASFRGKPSDFPDYTYAKVFFTQYLPTKITQPDAYGEVSELVQDSMSYLTRAQRGGNPSAPEILTWLARSMKGIAVGNYSTIARVNATLALGRLDSKPADQVKQTPPVPVNTLSILMGLYEDEQNAEGIRAAALQGIRRYVTYAFPLVTADDRTKLTKLMNDLLDAPTPDDRSAKAHAFLQRYAVDVLDYLDTANRPQLAKTLVSISADPNRDDLIALYSAAKVGGMTTDLKGQVDAPQKVLESWSVRAWQAFRNEVKHLESLELPTPAAGQPGKPETQLDIQKPKAVRGRPGMGSGGYGSGMEDDYGADYGSSDMEGYEDEMGSGMEDMMDGGYGEGGYGGYGGSGGYGGMATKAPPQTPEVVASRKRLNWIMQQLHLGVSGNPTPGSPEKTDNLGGLMGSLPAESQGALTDWLDEMEPVMTELNNLTYSEKKAFAKALQEQVEVLREIAGPAAKAIERQELAAMGVDLLAVAAAEEEDEAESVAPAAAVEAPADLGIPAVN</sequence>
<keyword evidence="3" id="KW-1185">Reference proteome</keyword>
<dbReference type="Proteomes" id="UP000319143">
    <property type="component" value="Unassembled WGS sequence"/>
</dbReference>
<organism evidence="2 3">
    <name type="scientific">Novipirellula artificiosorum</name>
    <dbReference type="NCBI Taxonomy" id="2528016"/>
    <lineage>
        <taxon>Bacteria</taxon>
        <taxon>Pseudomonadati</taxon>
        <taxon>Planctomycetota</taxon>
        <taxon>Planctomycetia</taxon>
        <taxon>Pirellulales</taxon>
        <taxon>Pirellulaceae</taxon>
        <taxon>Novipirellula</taxon>
    </lineage>
</organism>
<evidence type="ECO:0000313" key="2">
    <source>
        <dbReference type="EMBL" id="TWU21873.1"/>
    </source>
</evidence>
<dbReference type="OrthoDB" id="259993at2"/>
<evidence type="ECO:0000313" key="3">
    <source>
        <dbReference type="Proteomes" id="UP000319143"/>
    </source>
</evidence>
<feature type="compositionally biased region" description="Gly residues" evidence="1">
    <location>
        <begin position="362"/>
        <end position="371"/>
    </location>
</feature>
<dbReference type="AlphaFoldDB" id="A0A5C6CAV5"/>
<feature type="region of interest" description="Disordered" evidence="1">
    <location>
        <begin position="335"/>
        <end position="400"/>
    </location>
</feature>
<dbReference type="EMBL" id="SJPV01000048">
    <property type="protein sequence ID" value="TWU21873.1"/>
    <property type="molecule type" value="Genomic_DNA"/>
</dbReference>
<gene>
    <name evidence="2" type="ORF">Poly41_71330</name>
</gene>
<accession>A0A5C6CAV5</accession>
<protein>
    <submittedName>
        <fullName evidence="2">Uncharacterized protein</fullName>
    </submittedName>
</protein>
<evidence type="ECO:0000256" key="1">
    <source>
        <dbReference type="SAM" id="MobiDB-lite"/>
    </source>
</evidence>
<reference evidence="2 3" key="1">
    <citation type="submission" date="2019-02" db="EMBL/GenBank/DDBJ databases">
        <title>Deep-cultivation of Planctomycetes and their phenomic and genomic characterization uncovers novel biology.</title>
        <authorList>
            <person name="Wiegand S."/>
            <person name="Jogler M."/>
            <person name="Boedeker C."/>
            <person name="Pinto D."/>
            <person name="Vollmers J."/>
            <person name="Rivas-Marin E."/>
            <person name="Kohn T."/>
            <person name="Peeters S.H."/>
            <person name="Heuer A."/>
            <person name="Rast P."/>
            <person name="Oberbeckmann S."/>
            <person name="Bunk B."/>
            <person name="Jeske O."/>
            <person name="Meyerdierks A."/>
            <person name="Storesund J.E."/>
            <person name="Kallscheuer N."/>
            <person name="Luecker S."/>
            <person name="Lage O.M."/>
            <person name="Pohl T."/>
            <person name="Merkel B.J."/>
            <person name="Hornburger P."/>
            <person name="Mueller R.-W."/>
            <person name="Bruemmer F."/>
            <person name="Labrenz M."/>
            <person name="Spormann A.M."/>
            <person name="Op Den Camp H."/>
            <person name="Overmann J."/>
            <person name="Amann R."/>
            <person name="Jetten M.S.M."/>
            <person name="Mascher T."/>
            <person name="Medema M.H."/>
            <person name="Devos D.P."/>
            <person name="Kaster A.-K."/>
            <person name="Ovreas L."/>
            <person name="Rohde M."/>
            <person name="Galperin M.Y."/>
            <person name="Jogler C."/>
        </authorList>
    </citation>
    <scope>NUCLEOTIDE SEQUENCE [LARGE SCALE GENOMIC DNA]</scope>
    <source>
        <strain evidence="2 3">Poly41</strain>
    </source>
</reference>
<name>A0A5C6CAV5_9BACT</name>
<comment type="caution">
    <text evidence="2">The sequence shown here is derived from an EMBL/GenBank/DDBJ whole genome shotgun (WGS) entry which is preliminary data.</text>
</comment>
<proteinExistence type="predicted"/>